<evidence type="ECO:0000313" key="3">
    <source>
        <dbReference type="Proteomes" id="UP001162031"/>
    </source>
</evidence>
<keyword evidence="3" id="KW-1185">Reference proteome</keyword>
<name>A0AAV0ULS4_HYABA</name>
<dbReference type="PROSITE" id="PS00125">
    <property type="entry name" value="SER_THR_PHOSPHATASE"/>
    <property type="match status" value="1"/>
</dbReference>
<dbReference type="AlphaFoldDB" id="A0AAV0ULS4"/>
<dbReference type="Pfam" id="PF00149">
    <property type="entry name" value="Metallophos"/>
    <property type="match status" value="1"/>
</dbReference>
<dbReference type="PANTHER" id="PTHR42850">
    <property type="entry name" value="METALLOPHOSPHOESTERASE"/>
    <property type="match status" value="1"/>
</dbReference>
<dbReference type="PANTHER" id="PTHR42850:SF4">
    <property type="entry name" value="ZINC-DEPENDENT ENDOPOLYPHOSPHATASE"/>
    <property type="match status" value="1"/>
</dbReference>
<dbReference type="GO" id="GO:0000298">
    <property type="term" value="F:endopolyphosphatase activity"/>
    <property type="evidence" value="ECO:0007669"/>
    <property type="project" value="TreeGrafter"/>
</dbReference>
<dbReference type="InterPro" id="IPR050126">
    <property type="entry name" value="Ap4A_hydrolase"/>
</dbReference>
<reference evidence="2" key="1">
    <citation type="submission" date="2022-12" db="EMBL/GenBank/DDBJ databases">
        <authorList>
            <person name="Webb A."/>
        </authorList>
    </citation>
    <scope>NUCLEOTIDE SEQUENCE</scope>
    <source>
        <strain evidence="2">Hp1</strain>
    </source>
</reference>
<comment type="caution">
    <text evidence="2">The sequence shown here is derived from an EMBL/GenBank/DDBJ whole genome shotgun (WGS) entry which is preliminary data.</text>
</comment>
<dbReference type="InterPro" id="IPR006186">
    <property type="entry name" value="Ser/Thr-sp_prot-phosphatase"/>
</dbReference>
<dbReference type="GO" id="GO:0006798">
    <property type="term" value="P:polyphosphate catabolic process"/>
    <property type="evidence" value="ECO:0007669"/>
    <property type="project" value="TreeGrafter"/>
</dbReference>
<organism evidence="2 3">
    <name type="scientific">Hyaloperonospora brassicae</name>
    <name type="common">Brassica downy mildew</name>
    <name type="synonym">Peronospora brassicae</name>
    <dbReference type="NCBI Taxonomy" id="162125"/>
    <lineage>
        <taxon>Eukaryota</taxon>
        <taxon>Sar</taxon>
        <taxon>Stramenopiles</taxon>
        <taxon>Oomycota</taxon>
        <taxon>Peronosporomycetes</taxon>
        <taxon>Peronosporales</taxon>
        <taxon>Peronosporaceae</taxon>
        <taxon>Hyaloperonospora</taxon>
    </lineage>
</organism>
<dbReference type="Proteomes" id="UP001162031">
    <property type="component" value="Unassembled WGS sequence"/>
</dbReference>
<dbReference type="GO" id="GO:0005737">
    <property type="term" value="C:cytoplasm"/>
    <property type="evidence" value="ECO:0007669"/>
    <property type="project" value="TreeGrafter"/>
</dbReference>
<dbReference type="Gene3D" id="3.60.21.10">
    <property type="match status" value="1"/>
</dbReference>
<protein>
    <recommendedName>
        <fullName evidence="1">Serine/threonine specific protein phosphatases domain-containing protein</fullName>
    </recommendedName>
</protein>
<dbReference type="EMBL" id="CANTFL010001332">
    <property type="protein sequence ID" value="CAI5737397.1"/>
    <property type="molecule type" value="Genomic_DNA"/>
</dbReference>
<gene>
    <name evidence="2" type="ORF">HBR001_LOCUS7144</name>
</gene>
<dbReference type="InterPro" id="IPR004843">
    <property type="entry name" value="Calcineurin-like_PHP"/>
</dbReference>
<dbReference type="InterPro" id="IPR029052">
    <property type="entry name" value="Metallo-depent_PP-like"/>
</dbReference>
<evidence type="ECO:0000313" key="2">
    <source>
        <dbReference type="EMBL" id="CAI5737397.1"/>
    </source>
</evidence>
<dbReference type="SUPFAM" id="SSF56300">
    <property type="entry name" value="Metallo-dependent phosphatases"/>
    <property type="match status" value="1"/>
</dbReference>
<dbReference type="GO" id="GO:0016791">
    <property type="term" value="F:phosphatase activity"/>
    <property type="evidence" value="ECO:0007669"/>
    <property type="project" value="TreeGrafter"/>
</dbReference>
<sequence length="267" mass="29560">MTRERAHPHVALPLVAHHVASDVPSSTRVLVIGDVHGCYDELQSLLEACDYSPRHDRLAFVGDLVNKGPKSLEALRFVQDSGALCVRGNHEDAALSAYYAWLQAGARPNTAKYSYVEQLEARDVAFLQQLPFSLALPNHGDVLVVHAGVVPDVELEDQRLVDLYKMRYVQWGPAEDGQGKTWVALEKDKWKNDEAGAVEKWATVWKGPRHVYFGHAATIGLQQEKFATGLDTGCCYGRQLTACILPSNELVQVDAKKQYEVPGGDKK</sequence>
<accession>A0AAV0ULS4</accession>
<evidence type="ECO:0000259" key="1">
    <source>
        <dbReference type="PROSITE" id="PS00125"/>
    </source>
</evidence>
<dbReference type="CDD" id="cd00144">
    <property type="entry name" value="MPP_PPP_family"/>
    <property type="match status" value="1"/>
</dbReference>
<feature type="domain" description="Serine/threonine specific protein phosphatases" evidence="1">
    <location>
        <begin position="86"/>
        <end position="91"/>
    </location>
</feature>
<proteinExistence type="predicted"/>